<organism evidence="5 6">
    <name type="scientific">Urechidicola vernalis</name>
    <dbReference type="NCBI Taxonomy" id="3075600"/>
    <lineage>
        <taxon>Bacteria</taxon>
        <taxon>Pseudomonadati</taxon>
        <taxon>Bacteroidota</taxon>
        <taxon>Flavobacteriia</taxon>
        <taxon>Flavobacteriales</taxon>
        <taxon>Flavobacteriaceae</taxon>
        <taxon>Urechidicola</taxon>
    </lineage>
</organism>
<sequence length="229" mass="26375">MIRLNLVDKFLLLALDDDKGTFASEPFAMTYGLAGALLLELSLKECVSIENKKVILKRKKRTEDVFLDTYLELIANSKKVRTLMHWVQAFGNKERKIKKEILEKLISKGILVKREEKFLWVFNNDKFPTVNSKPENMLRKRLYEIIENLRKPEVDELMLISLIDTCNLNRTIYGKERSNKCKSNIKEIIQDAKHNNSISSTIKEVHDIILAMIVVIITTSTTAATMSSN</sequence>
<protein>
    <submittedName>
        <fullName evidence="5">GPP34 family phosphoprotein</fullName>
    </submittedName>
</protein>
<dbReference type="InterPro" id="IPR038261">
    <property type="entry name" value="GPP34-like_sf"/>
</dbReference>
<evidence type="ECO:0000256" key="3">
    <source>
        <dbReference type="ARBA" id="ARBA00023121"/>
    </source>
</evidence>
<dbReference type="RefSeq" id="WP_311591785.1">
    <property type="nucleotide sequence ID" value="NZ_JAVRHV010000001.1"/>
</dbReference>
<evidence type="ECO:0000313" key="6">
    <source>
        <dbReference type="Proteomes" id="UP001252186"/>
    </source>
</evidence>
<keyword evidence="4" id="KW-0472">Membrane</keyword>
<evidence type="ECO:0000256" key="2">
    <source>
        <dbReference type="ARBA" id="ARBA00023034"/>
    </source>
</evidence>
<gene>
    <name evidence="5" type="ORF">RM519_01775</name>
</gene>
<dbReference type="Pfam" id="PF05719">
    <property type="entry name" value="GPP34"/>
    <property type="match status" value="1"/>
</dbReference>
<keyword evidence="2" id="KW-0333">Golgi apparatus</keyword>
<accession>A0ABU2Y1A1</accession>
<dbReference type="PANTHER" id="PTHR12704">
    <property type="entry name" value="TRANS-GOLGI PROTEIN GMX33"/>
    <property type="match status" value="1"/>
</dbReference>
<comment type="caution">
    <text evidence="5">The sequence shown here is derived from an EMBL/GenBank/DDBJ whole genome shotgun (WGS) entry which is preliminary data.</text>
</comment>
<reference evidence="5 6" key="1">
    <citation type="submission" date="2023-09" db="EMBL/GenBank/DDBJ databases">
        <authorList>
            <person name="Rey-Velasco X."/>
        </authorList>
    </citation>
    <scope>NUCLEOTIDE SEQUENCE [LARGE SCALE GENOMIC DNA]</scope>
    <source>
        <strain evidence="5 6">P050</strain>
    </source>
</reference>
<evidence type="ECO:0000256" key="1">
    <source>
        <dbReference type="ARBA" id="ARBA00004255"/>
    </source>
</evidence>
<keyword evidence="6" id="KW-1185">Reference proteome</keyword>
<comment type="subcellular location">
    <subcellularLocation>
        <location evidence="1">Golgi apparatus membrane</location>
        <topology evidence="1">Peripheral membrane protein</topology>
        <orientation evidence="1">Cytoplasmic side</orientation>
    </subcellularLocation>
</comment>
<name>A0ABU2Y1A1_9FLAO</name>
<dbReference type="InterPro" id="IPR008628">
    <property type="entry name" value="GPP34-like"/>
</dbReference>
<dbReference type="PANTHER" id="PTHR12704:SF2">
    <property type="entry name" value="GOLGI PHOSPHOPROTEIN 3 HOMOLOG SAURON"/>
    <property type="match status" value="1"/>
</dbReference>
<dbReference type="Gene3D" id="1.10.3630.10">
    <property type="entry name" value="yeast vps74-n-term truncation variant domain like"/>
    <property type="match status" value="1"/>
</dbReference>
<evidence type="ECO:0000313" key="5">
    <source>
        <dbReference type="EMBL" id="MDT0551963.1"/>
    </source>
</evidence>
<dbReference type="Proteomes" id="UP001252186">
    <property type="component" value="Unassembled WGS sequence"/>
</dbReference>
<proteinExistence type="predicted"/>
<keyword evidence="3" id="KW-0446">Lipid-binding</keyword>
<dbReference type="EMBL" id="JAVRHV010000001">
    <property type="protein sequence ID" value="MDT0551963.1"/>
    <property type="molecule type" value="Genomic_DNA"/>
</dbReference>
<evidence type="ECO:0000256" key="4">
    <source>
        <dbReference type="ARBA" id="ARBA00023136"/>
    </source>
</evidence>